<gene>
    <name evidence="2" type="ORF">GCM10023169_22080</name>
</gene>
<feature type="region of interest" description="Disordered" evidence="1">
    <location>
        <begin position="35"/>
        <end position="72"/>
    </location>
</feature>
<proteinExistence type="predicted"/>
<protein>
    <submittedName>
        <fullName evidence="2">Uncharacterized protein</fullName>
    </submittedName>
</protein>
<reference evidence="3" key="1">
    <citation type="journal article" date="2019" name="Int. J. Syst. Evol. Microbiol.">
        <title>The Global Catalogue of Microorganisms (GCM) 10K type strain sequencing project: providing services to taxonomists for standard genome sequencing and annotation.</title>
        <authorList>
            <consortium name="The Broad Institute Genomics Platform"/>
            <consortium name="The Broad Institute Genome Sequencing Center for Infectious Disease"/>
            <person name="Wu L."/>
            <person name="Ma J."/>
        </authorList>
    </citation>
    <scope>NUCLEOTIDE SEQUENCE [LARGE SCALE GENOMIC DNA]</scope>
    <source>
        <strain evidence="3">JCM 17810</strain>
    </source>
</reference>
<evidence type="ECO:0000313" key="3">
    <source>
        <dbReference type="Proteomes" id="UP001500622"/>
    </source>
</evidence>
<accession>A0ABP8L8L9</accession>
<organism evidence="2 3">
    <name type="scientific">Georgenia halophila</name>
    <dbReference type="NCBI Taxonomy" id="620889"/>
    <lineage>
        <taxon>Bacteria</taxon>
        <taxon>Bacillati</taxon>
        <taxon>Actinomycetota</taxon>
        <taxon>Actinomycetes</taxon>
        <taxon>Micrococcales</taxon>
        <taxon>Bogoriellaceae</taxon>
        <taxon>Georgenia</taxon>
    </lineage>
</organism>
<evidence type="ECO:0000256" key="1">
    <source>
        <dbReference type="SAM" id="MobiDB-lite"/>
    </source>
</evidence>
<dbReference type="RefSeq" id="WP_345216317.1">
    <property type="nucleotide sequence ID" value="NZ_BAABGN010000009.1"/>
</dbReference>
<dbReference type="EMBL" id="BAABGN010000009">
    <property type="protein sequence ID" value="GAA4424937.1"/>
    <property type="molecule type" value="Genomic_DNA"/>
</dbReference>
<name>A0ABP8L8L9_9MICO</name>
<evidence type="ECO:0000313" key="2">
    <source>
        <dbReference type="EMBL" id="GAA4424937.1"/>
    </source>
</evidence>
<sequence>MEIYIVPVTFPDLDTAKRDAASLVDALQTAGVRAEVGAAPELESGDDSAQTDPGPTTRELRVHASGEDEAGRQVQEVVEGQFPPGMVLLGRPTKA</sequence>
<feature type="compositionally biased region" description="Basic and acidic residues" evidence="1">
    <location>
        <begin position="58"/>
        <end position="71"/>
    </location>
</feature>
<dbReference type="Proteomes" id="UP001500622">
    <property type="component" value="Unassembled WGS sequence"/>
</dbReference>
<comment type="caution">
    <text evidence="2">The sequence shown here is derived from an EMBL/GenBank/DDBJ whole genome shotgun (WGS) entry which is preliminary data.</text>
</comment>
<keyword evidence="3" id="KW-1185">Reference proteome</keyword>